<organism evidence="2 3">
    <name type="scientific">Marinobacter antarcticus</name>
    <dbReference type="NCBI Taxonomy" id="564117"/>
    <lineage>
        <taxon>Bacteria</taxon>
        <taxon>Pseudomonadati</taxon>
        <taxon>Pseudomonadota</taxon>
        <taxon>Gammaproteobacteria</taxon>
        <taxon>Pseudomonadales</taxon>
        <taxon>Marinobacteraceae</taxon>
        <taxon>Marinobacter</taxon>
    </lineage>
</organism>
<feature type="region of interest" description="Disordered" evidence="1">
    <location>
        <begin position="1"/>
        <end position="34"/>
    </location>
</feature>
<feature type="compositionally biased region" description="Basic and acidic residues" evidence="1">
    <location>
        <begin position="8"/>
        <end position="21"/>
    </location>
</feature>
<dbReference type="Proteomes" id="UP000184497">
    <property type="component" value="Unassembled WGS sequence"/>
</dbReference>
<protein>
    <submittedName>
        <fullName evidence="2">Uncharacterized protein</fullName>
    </submittedName>
</protein>
<keyword evidence="3" id="KW-1185">Reference proteome</keyword>
<accession>A0A1M6PTP4</accession>
<proteinExistence type="predicted"/>
<evidence type="ECO:0000313" key="2">
    <source>
        <dbReference type="EMBL" id="SHK11339.1"/>
    </source>
</evidence>
<dbReference type="AlphaFoldDB" id="A0A1M6PTP4"/>
<sequence>MSFLPGKMSERSELFFPEEKTSPSSVHCVEAELG</sequence>
<evidence type="ECO:0000313" key="3">
    <source>
        <dbReference type="Proteomes" id="UP000184497"/>
    </source>
</evidence>
<dbReference type="EMBL" id="FRAQ01000001">
    <property type="protein sequence ID" value="SHK11339.1"/>
    <property type="molecule type" value="Genomic_DNA"/>
</dbReference>
<name>A0A1M6PTP4_9GAMM</name>
<gene>
    <name evidence="2" type="ORF">SAMN05216369_0489</name>
</gene>
<reference evidence="3" key="1">
    <citation type="submission" date="2016-11" db="EMBL/GenBank/DDBJ databases">
        <authorList>
            <person name="Varghese N."/>
            <person name="Submissions S."/>
        </authorList>
    </citation>
    <scope>NUCLEOTIDE SEQUENCE [LARGE SCALE GENOMIC DNA]</scope>
    <source>
        <strain evidence="3">CGMCC 1.10835</strain>
    </source>
</reference>
<evidence type="ECO:0000256" key="1">
    <source>
        <dbReference type="SAM" id="MobiDB-lite"/>
    </source>
</evidence>